<gene>
    <name evidence="1" type="ORF">DXA68_02120</name>
</gene>
<dbReference type="Proteomes" id="UP000286075">
    <property type="component" value="Unassembled WGS sequence"/>
</dbReference>
<evidence type="ECO:0000313" key="1">
    <source>
        <dbReference type="EMBL" id="RGX80759.1"/>
    </source>
</evidence>
<reference evidence="1 2" key="1">
    <citation type="submission" date="2018-08" db="EMBL/GenBank/DDBJ databases">
        <title>A genome reference for cultivated species of the human gut microbiota.</title>
        <authorList>
            <person name="Zou Y."/>
            <person name="Xue W."/>
            <person name="Luo G."/>
        </authorList>
    </citation>
    <scope>NUCLEOTIDE SEQUENCE [LARGE SCALE GENOMIC DNA]</scope>
    <source>
        <strain evidence="1 2">OF03-9BH</strain>
    </source>
</reference>
<dbReference type="EMBL" id="QSCF01000002">
    <property type="protein sequence ID" value="RGX80759.1"/>
    <property type="molecule type" value="Genomic_DNA"/>
</dbReference>
<comment type="caution">
    <text evidence="1">The sequence shown here is derived from an EMBL/GenBank/DDBJ whole genome shotgun (WGS) entry which is preliminary data.</text>
</comment>
<sequence>MLSSTGKLSFHHGDSFFPSWRKEKILTEERISIRMKRTKHPKEKTIRMPKKEVSCRKWCSFRQR</sequence>
<accession>A0A413HB68</accession>
<dbReference type="OrthoDB" id="9964396at2"/>
<name>A0A413HB68_9BACE</name>
<protein>
    <submittedName>
        <fullName evidence="1">Uncharacterized protein</fullName>
    </submittedName>
</protein>
<organism evidence="1 2">
    <name type="scientific">Bacteroides stercorirosoris</name>
    <dbReference type="NCBI Taxonomy" id="871324"/>
    <lineage>
        <taxon>Bacteria</taxon>
        <taxon>Pseudomonadati</taxon>
        <taxon>Bacteroidota</taxon>
        <taxon>Bacteroidia</taxon>
        <taxon>Bacteroidales</taxon>
        <taxon>Bacteroidaceae</taxon>
        <taxon>Bacteroides</taxon>
    </lineage>
</organism>
<proteinExistence type="predicted"/>
<dbReference type="AlphaFoldDB" id="A0A413HB68"/>
<evidence type="ECO:0000313" key="2">
    <source>
        <dbReference type="Proteomes" id="UP000286075"/>
    </source>
</evidence>